<feature type="transmembrane region" description="Helical" evidence="6">
    <location>
        <begin position="113"/>
        <end position="136"/>
    </location>
</feature>
<evidence type="ECO:0000313" key="10">
    <source>
        <dbReference type="Proteomes" id="UP000005408"/>
    </source>
</evidence>
<dbReference type="InterPro" id="IPR000387">
    <property type="entry name" value="Tyr_Pase_dom"/>
</dbReference>
<dbReference type="InterPro" id="IPR000242">
    <property type="entry name" value="PTP_cat"/>
</dbReference>
<evidence type="ECO:0000256" key="5">
    <source>
        <dbReference type="ARBA" id="ARBA00051722"/>
    </source>
</evidence>
<dbReference type="InterPro" id="IPR050348">
    <property type="entry name" value="Protein-Tyr_Phosphatase"/>
</dbReference>
<dbReference type="Gene3D" id="3.90.190.10">
    <property type="entry name" value="Protein tyrosine phosphatase superfamily"/>
    <property type="match status" value="2"/>
</dbReference>
<dbReference type="SMART" id="SM00194">
    <property type="entry name" value="PTPc"/>
    <property type="match status" value="2"/>
</dbReference>
<dbReference type="InterPro" id="IPR000742">
    <property type="entry name" value="EGF"/>
</dbReference>
<keyword evidence="10" id="KW-1185">Reference proteome</keyword>
<evidence type="ECO:0000256" key="1">
    <source>
        <dbReference type="ARBA" id="ARBA00009580"/>
    </source>
</evidence>
<dbReference type="EnsemblMetazoa" id="G9183.1">
    <property type="protein sequence ID" value="G9183.1:cds"/>
    <property type="gene ID" value="G9183"/>
</dbReference>
<evidence type="ECO:0000256" key="4">
    <source>
        <dbReference type="ARBA" id="ARBA00022912"/>
    </source>
</evidence>
<evidence type="ECO:0000256" key="3">
    <source>
        <dbReference type="ARBA" id="ARBA00022801"/>
    </source>
</evidence>
<keyword evidence="6" id="KW-1133">Transmembrane helix</keyword>
<dbReference type="GO" id="GO:0004725">
    <property type="term" value="F:protein tyrosine phosphatase activity"/>
    <property type="evidence" value="ECO:0007669"/>
    <property type="project" value="UniProtKB-EC"/>
</dbReference>
<keyword evidence="6" id="KW-0812">Transmembrane</keyword>
<dbReference type="PRINTS" id="PR00700">
    <property type="entry name" value="PRTYPHPHTASE"/>
</dbReference>
<dbReference type="Pfam" id="PF00102">
    <property type="entry name" value="Y_phosphatase"/>
    <property type="match status" value="2"/>
</dbReference>
<dbReference type="Proteomes" id="UP000005408">
    <property type="component" value="Unassembled WGS sequence"/>
</dbReference>
<accession>A0A8W8NY22</accession>
<dbReference type="PROSITE" id="PS50056">
    <property type="entry name" value="TYR_PHOSPHATASE_2"/>
    <property type="match status" value="2"/>
</dbReference>
<dbReference type="SMART" id="SM00404">
    <property type="entry name" value="PTPc_motif"/>
    <property type="match status" value="2"/>
</dbReference>
<reference evidence="9" key="1">
    <citation type="submission" date="2022-08" db="UniProtKB">
        <authorList>
            <consortium name="EnsemblMetazoa"/>
        </authorList>
    </citation>
    <scope>IDENTIFICATION</scope>
    <source>
        <strain evidence="9">05x7-T-G4-1.051#20</strain>
    </source>
</reference>
<comment type="catalytic activity">
    <reaction evidence="5">
        <text>O-phospho-L-tyrosyl-[protein] + H2O = L-tyrosyl-[protein] + phosphate</text>
        <dbReference type="Rhea" id="RHEA:10684"/>
        <dbReference type="Rhea" id="RHEA-COMP:10136"/>
        <dbReference type="Rhea" id="RHEA-COMP:20101"/>
        <dbReference type="ChEBI" id="CHEBI:15377"/>
        <dbReference type="ChEBI" id="CHEBI:43474"/>
        <dbReference type="ChEBI" id="CHEBI:46858"/>
        <dbReference type="ChEBI" id="CHEBI:61978"/>
        <dbReference type="EC" id="3.1.3.48"/>
    </reaction>
</comment>
<dbReference type="EC" id="3.1.3.48" evidence="2"/>
<feature type="domain" description="Tyrosine-protein phosphatase" evidence="7">
    <location>
        <begin position="222"/>
        <end position="476"/>
    </location>
</feature>
<sequence length="772" mass="87397">MGTYGDMCQKQCSTCKANCDRISGQCIGECPTGKFGTYCEEMCDQLCSNGCTKSNGVCNSCDDKKYGDYCNKTCSPQCQSACDQQSGSCECISGWTGTTCNEALTADEFPVTAVGAGVGGLLFVVVALLIVVFVVIRKRHKDSKSASSVLYHKSAFDQDESKGYTNLGGITEAAIEDPDEEPQIEKPEECVYYNNLSVAKDTPVSDLLNIITTKQAKENEGFLKEFKSLPYGERFPCEVSKSAENMPKNRFKTTFPYDHSRVVLESSKEFNSDYINANYIENMDGKREFIASQGPRVNTVVDHWRMIWQEHINYIVMLTNLIEGPKVKCHQYWPEVGKEMDVDPFSLTLLEEKVYAYFVVRKMVVRKKKVTGSRTVVQFHYTHWPDHGTPDPLNLVDFLRQFRHKIKPSHQPILIHCSAGIGRTGTFIALDVLSRYGKVKGKVNIIEYVKAMRKDRMTMIQNVDQYVFLYHALYEFFRRSGQFVRKDDFLSEFANLNKAETKKQLSDEFNELTSLKPKYEAKDYKSGKKHQKLNASKSVLPVEKYLVYLTSHIAGRDTYYNAINVSSFTQAEELISAQFPVAGAAIDLVRLLIDEDCSFLVCLNPMSEVKELKDWVNDNIKTIKLDPYEITKHAQTEQSPDIRKTSLKIKGKEDDILGVEILECISWSSSHTVPADKSILINFIKQFCLDRRSHPDGRVAVLSKDGAVGCGVFCAVYNAVQQIQQDAEVDMFTIVRQLQVRRPEMISTMEEYELCYDAVHQFLASDSVYANT</sequence>
<dbReference type="CDD" id="cd00047">
    <property type="entry name" value="PTPc"/>
    <property type="match status" value="2"/>
</dbReference>
<dbReference type="InterPro" id="IPR003595">
    <property type="entry name" value="Tyr_Pase_cat"/>
</dbReference>
<dbReference type="PROSITE" id="PS01186">
    <property type="entry name" value="EGF_2"/>
    <property type="match status" value="1"/>
</dbReference>
<dbReference type="InterPro" id="IPR016130">
    <property type="entry name" value="Tyr_Pase_AS"/>
</dbReference>
<dbReference type="InterPro" id="IPR029021">
    <property type="entry name" value="Prot-tyrosine_phosphatase-like"/>
</dbReference>
<feature type="domain" description="Tyrosine specific protein phosphatases" evidence="8">
    <location>
        <begin position="678"/>
        <end position="753"/>
    </location>
</feature>
<comment type="similarity">
    <text evidence="1">Belongs to the protein-tyrosine phosphatase family.</text>
</comment>
<keyword evidence="6" id="KW-0472">Membrane</keyword>
<dbReference type="PROSITE" id="PS00383">
    <property type="entry name" value="TYR_PHOSPHATASE_1"/>
    <property type="match status" value="1"/>
</dbReference>
<dbReference type="PANTHER" id="PTHR19134:SF562">
    <property type="entry name" value="PROTEIN-TYROSINE-PHOSPHATASE"/>
    <property type="match status" value="1"/>
</dbReference>
<feature type="domain" description="Tyrosine specific protein phosphatases" evidence="8">
    <location>
        <begin position="393"/>
        <end position="467"/>
    </location>
</feature>
<feature type="domain" description="Tyrosine-protein phosphatase" evidence="7">
    <location>
        <begin position="505"/>
        <end position="762"/>
    </location>
</feature>
<keyword evidence="3" id="KW-0378">Hydrolase</keyword>
<dbReference type="FunFam" id="3.90.190.10:FF:000102">
    <property type="entry name" value="Receptor-type tyrosine-protein phosphatase"/>
    <property type="match status" value="1"/>
</dbReference>
<proteinExistence type="inferred from homology"/>
<evidence type="ECO:0000256" key="6">
    <source>
        <dbReference type="SAM" id="Phobius"/>
    </source>
</evidence>
<evidence type="ECO:0000256" key="2">
    <source>
        <dbReference type="ARBA" id="ARBA00013064"/>
    </source>
</evidence>
<dbReference type="PANTHER" id="PTHR19134">
    <property type="entry name" value="RECEPTOR-TYPE TYROSINE-PROTEIN PHOSPHATASE"/>
    <property type="match status" value="1"/>
</dbReference>
<protein>
    <recommendedName>
        <fullName evidence="2">protein-tyrosine-phosphatase</fullName>
        <ecNumber evidence="2">3.1.3.48</ecNumber>
    </recommendedName>
</protein>
<dbReference type="AlphaFoldDB" id="A0A8W8NY22"/>
<keyword evidence="4" id="KW-0904">Protein phosphatase</keyword>
<evidence type="ECO:0000259" key="7">
    <source>
        <dbReference type="PROSITE" id="PS50055"/>
    </source>
</evidence>
<name>A0A8W8NY22_MAGGI</name>
<dbReference type="PROSITE" id="PS50055">
    <property type="entry name" value="TYR_PHOSPHATASE_PTP"/>
    <property type="match status" value="2"/>
</dbReference>
<evidence type="ECO:0000313" key="9">
    <source>
        <dbReference type="EnsemblMetazoa" id="G9183.1:cds"/>
    </source>
</evidence>
<dbReference type="PROSITE" id="PS00022">
    <property type="entry name" value="EGF_1"/>
    <property type="match status" value="1"/>
</dbReference>
<evidence type="ECO:0000259" key="8">
    <source>
        <dbReference type="PROSITE" id="PS50056"/>
    </source>
</evidence>
<dbReference type="SUPFAM" id="SSF52799">
    <property type="entry name" value="(Phosphotyrosine protein) phosphatases II"/>
    <property type="match status" value="2"/>
</dbReference>
<organism evidence="9 10">
    <name type="scientific">Magallana gigas</name>
    <name type="common">Pacific oyster</name>
    <name type="synonym">Crassostrea gigas</name>
    <dbReference type="NCBI Taxonomy" id="29159"/>
    <lineage>
        <taxon>Eukaryota</taxon>
        <taxon>Metazoa</taxon>
        <taxon>Spiralia</taxon>
        <taxon>Lophotrochozoa</taxon>
        <taxon>Mollusca</taxon>
        <taxon>Bivalvia</taxon>
        <taxon>Autobranchia</taxon>
        <taxon>Pteriomorphia</taxon>
        <taxon>Ostreida</taxon>
        <taxon>Ostreoidea</taxon>
        <taxon>Ostreidae</taxon>
        <taxon>Magallana</taxon>
    </lineage>
</organism>
<dbReference type="CDD" id="cd12087">
    <property type="entry name" value="TM_EGFR-like"/>
    <property type="match status" value="1"/>
</dbReference>